<keyword evidence="3 5" id="KW-0808">Transferase</keyword>
<dbReference type="EC" id="2.3.1.-" evidence="5"/>
<dbReference type="Pfam" id="PF02522">
    <property type="entry name" value="Antibiotic_NAT"/>
    <property type="match status" value="1"/>
</dbReference>
<evidence type="ECO:0000313" key="7">
    <source>
        <dbReference type="Proteomes" id="UP000594890"/>
    </source>
</evidence>
<sequence length="269" mass="31065">MIPLFKTQNHISTTDELKLALQNLGIKKGDILYIHSEIFNFGIPVINLHELQKNIINCFFEVIGSEGTLIMPTFTYSFCDNKVYDKLNSKTKIGVLNEFFRKLPGVKRTNDPLFSFAVKGAKEKLFLKETNSCFGENSVFDILTQQNAKLVLFGGRHVDHSYIHYIEEYMKVSYRFYKNFSGLIIDENGNKTNKNIMYYCRHLDMNSETSIDSILKMLTQDNNIQCENFANAEISIIDIKRFFDSGTKILAKNEKALLKQENKNAMFIQ</sequence>
<dbReference type="AlphaFoldDB" id="A0A7M1MFC7"/>
<accession>A0A7M1MFC7</accession>
<evidence type="ECO:0000256" key="4">
    <source>
        <dbReference type="ARBA" id="ARBA00023315"/>
    </source>
</evidence>
<gene>
    <name evidence="6" type="ORF">HW242_07095</name>
</gene>
<dbReference type="PANTHER" id="PTHR11104">
    <property type="entry name" value="AMINOGLYCOSIDE N3-ACETYLTRANSFERASE"/>
    <property type="match status" value="1"/>
</dbReference>
<dbReference type="InterPro" id="IPR003679">
    <property type="entry name" value="Amioglycoside_AcTrfase"/>
</dbReference>
<evidence type="ECO:0000256" key="2">
    <source>
        <dbReference type="ARBA" id="ARBA00012882"/>
    </source>
</evidence>
<reference evidence="6 7" key="1">
    <citation type="submission" date="2020-10" db="EMBL/GenBank/DDBJ databases">
        <title>Campylobacter and Helicobacter PacBio genomes.</title>
        <authorList>
            <person name="Lane C."/>
        </authorList>
    </citation>
    <scope>NUCLEOTIDE SEQUENCE [LARGE SCALE GENOMIC DNA]</scope>
    <source>
        <strain evidence="6 7">2014D-0218</strain>
    </source>
</reference>
<comment type="similarity">
    <text evidence="1 5">Belongs to the antibiotic N-acetyltransferase family.</text>
</comment>
<dbReference type="GO" id="GO:0046677">
    <property type="term" value="P:response to antibiotic"/>
    <property type="evidence" value="ECO:0007669"/>
    <property type="project" value="UniProtKB-KW"/>
</dbReference>
<evidence type="ECO:0000256" key="3">
    <source>
        <dbReference type="ARBA" id="ARBA00022679"/>
    </source>
</evidence>
<protein>
    <recommendedName>
        <fullName evidence="2 5">Aminoglycoside N(3)-acetyltransferase</fullName>
        <ecNumber evidence="5">2.3.1.-</ecNumber>
    </recommendedName>
</protein>
<evidence type="ECO:0000256" key="1">
    <source>
        <dbReference type="ARBA" id="ARBA00006383"/>
    </source>
</evidence>
<dbReference type="SUPFAM" id="SSF110710">
    <property type="entry name" value="TTHA0583/YokD-like"/>
    <property type="match status" value="1"/>
</dbReference>
<dbReference type="EMBL" id="CP063088">
    <property type="protein sequence ID" value="QOQ99461.1"/>
    <property type="molecule type" value="Genomic_DNA"/>
</dbReference>
<evidence type="ECO:0000256" key="5">
    <source>
        <dbReference type="RuleBase" id="RU365031"/>
    </source>
</evidence>
<evidence type="ECO:0000313" key="6">
    <source>
        <dbReference type="EMBL" id="QOQ99461.1"/>
    </source>
</evidence>
<dbReference type="PANTHER" id="PTHR11104:SF0">
    <property type="entry name" value="SPBETA PROPHAGE-DERIVED AMINOGLYCOSIDE N(3')-ACETYLTRANSFERASE-LIKE PROTEIN YOKD"/>
    <property type="match status" value="1"/>
</dbReference>
<name>A0A7M1MFC7_CAMLA</name>
<keyword evidence="4 5" id="KW-0012">Acyltransferase</keyword>
<comment type="catalytic activity">
    <reaction evidence="5">
        <text>a 2-deoxystreptamine antibiotic + acetyl-CoA = an N(3)-acetyl-2-deoxystreptamine antibiotic + CoA + H(+)</text>
        <dbReference type="Rhea" id="RHEA:12665"/>
        <dbReference type="ChEBI" id="CHEBI:15378"/>
        <dbReference type="ChEBI" id="CHEBI:57287"/>
        <dbReference type="ChEBI" id="CHEBI:57288"/>
        <dbReference type="ChEBI" id="CHEBI:57921"/>
        <dbReference type="ChEBI" id="CHEBI:77452"/>
        <dbReference type="EC" id="2.3.1.81"/>
    </reaction>
</comment>
<proteinExistence type="inferred from homology"/>
<keyword evidence="5" id="KW-0046">Antibiotic resistance</keyword>
<organism evidence="6 7">
    <name type="scientific">Campylobacter lari</name>
    <dbReference type="NCBI Taxonomy" id="201"/>
    <lineage>
        <taxon>Bacteria</taxon>
        <taxon>Pseudomonadati</taxon>
        <taxon>Campylobacterota</taxon>
        <taxon>Epsilonproteobacteria</taxon>
        <taxon>Campylobacterales</taxon>
        <taxon>Campylobacteraceae</taxon>
        <taxon>Campylobacter</taxon>
    </lineage>
</organism>
<dbReference type="Proteomes" id="UP000594890">
    <property type="component" value="Chromosome"/>
</dbReference>
<dbReference type="InterPro" id="IPR028345">
    <property type="entry name" value="Antibiotic_NAT-like"/>
</dbReference>
<dbReference type="GO" id="GO:0046353">
    <property type="term" value="F:aminoglycoside 3-N-acetyltransferase activity"/>
    <property type="evidence" value="ECO:0007669"/>
    <property type="project" value="UniProtKB-EC"/>
</dbReference>